<dbReference type="Gene3D" id="3.40.190.10">
    <property type="entry name" value="Periplasmic binding protein-like II"/>
    <property type="match status" value="1"/>
</dbReference>
<dbReference type="InterPro" id="IPR018389">
    <property type="entry name" value="DctP_fam"/>
</dbReference>
<evidence type="ECO:0000313" key="7">
    <source>
        <dbReference type="EMBL" id="SPF30685.1"/>
    </source>
</evidence>
<feature type="binding site" evidence="5">
    <location>
        <position position="214"/>
    </location>
    <ligand>
        <name>substrate</name>
    </ligand>
</feature>
<comment type="subcellular location">
    <subcellularLocation>
        <location evidence="1">Periplasm</location>
    </subcellularLocation>
</comment>
<keyword evidence="8" id="KW-1185">Reference proteome</keyword>
<dbReference type="CDD" id="cd13604">
    <property type="entry name" value="PBP2_TRAP_ketoacid_lactate_like"/>
    <property type="match status" value="1"/>
</dbReference>
<evidence type="ECO:0000256" key="5">
    <source>
        <dbReference type="PIRSR" id="PIRSR039026-2"/>
    </source>
</evidence>
<dbReference type="InterPro" id="IPR026289">
    <property type="entry name" value="SBP_TakP-like"/>
</dbReference>
<dbReference type="PANTHER" id="PTHR33376">
    <property type="match status" value="1"/>
</dbReference>
<feature type="binding site" evidence="4">
    <location>
        <position position="156"/>
    </location>
    <ligand>
        <name>substrate</name>
    </ligand>
</feature>
<evidence type="ECO:0000256" key="6">
    <source>
        <dbReference type="SAM" id="SignalP"/>
    </source>
</evidence>
<dbReference type="Gene3D" id="3.40.190.170">
    <property type="entry name" value="Bacterial extracellular solute-binding protein, family 7"/>
    <property type="match status" value="1"/>
</dbReference>
<dbReference type="PROSITE" id="PS51318">
    <property type="entry name" value="TAT"/>
    <property type="match status" value="1"/>
</dbReference>
<evidence type="ECO:0000313" key="8">
    <source>
        <dbReference type="Proteomes" id="UP000244932"/>
    </source>
</evidence>
<sequence>MPHTSISRRAALGAAAAAPAALAAPLYAQGVRQMRMVTSWPADLAILSGSAQRTADTIGELSDGRLQVEVFPAGTLMGAFDVHDAVGAGDVEFYHSADYYFQGKHRGFNFFTSVPLGLMMTEIHGWLRFGGGQELWEELSGRYNVRTIACGGTGVQMGGWFNNAIESIDDIADLKMRIPGLGAAVLRELGAETVVTPGGQIVEALFNGDINALEWVGPNDDLAFGFPKLLSTYIFPGFQEPGTVSGLGMNLDMWNGLDARDQAIIQTAADIENSQSCSDYYAGNGKALSQMLMEYGTEPTRIPDDVFDQLADIAYRVRGSVAEEDELGARINESFLNYQRGLMEWNSESFAAYFARRDAAEAVFGSGQDDF</sequence>
<feature type="signal peptide" evidence="6">
    <location>
        <begin position="1"/>
        <end position="23"/>
    </location>
</feature>
<proteinExistence type="predicted"/>
<dbReference type="AlphaFoldDB" id="A0A2R8AF37"/>
<evidence type="ECO:0000256" key="1">
    <source>
        <dbReference type="ARBA" id="ARBA00004418"/>
    </source>
</evidence>
<dbReference type="InterPro" id="IPR006311">
    <property type="entry name" value="TAT_signal"/>
</dbReference>
<keyword evidence="3" id="KW-0574">Periplasm</keyword>
<accession>A0A2R8AF37</accession>
<gene>
    <name evidence="7" type="ORF">POI8812_03027</name>
</gene>
<keyword evidence="2 6" id="KW-0732">Signal</keyword>
<dbReference type="PANTHER" id="PTHR33376:SF5">
    <property type="entry name" value="EXTRACYTOPLASMIC SOLUTE RECEPTOR PROTEIN"/>
    <property type="match status" value="1"/>
</dbReference>
<evidence type="ECO:0000256" key="2">
    <source>
        <dbReference type="ARBA" id="ARBA00022729"/>
    </source>
</evidence>
<dbReference type="Proteomes" id="UP000244932">
    <property type="component" value="Unassembled WGS sequence"/>
</dbReference>
<dbReference type="RefSeq" id="WP_245895436.1">
    <property type="nucleotide sequence ID" value="NZ_OMKW01000004.1"/>
</dbReference>
<protein>
    <submittedName>
        <fullName evidence="7">Monocarboxylate 2-oxoacid-binding periplasmic protein</fullName>
    </submittedName>
</protein>
<feature type="binding site" evidence="5">
    <location>
        <position position="240"/>
    </location>
    <ligand>
        <name>substrate</name>
    </ligand>
</feature>
<organism evidence="7 8">
    <name type="scientific">Pontivivens insulae</name>
    <dbReference type="NCBI Taxonomy" id="1639689"/>
    <lineage>
        <taxon>Bacteria</taxon>
        <taxon>Pseudomonadati</taxon>
        <taxon>Pseudomonadota</taxon>
        <taxon>Alphaproteobacteria</taxon>
        <taxon>Rhodobacterales</taxon>
        <taxon>Paracoccaceae</taxon>
        <taxon>Pontivivens</taxon>
    </lineage>
</organism>
<dbReference type="InterPro" id="IPR038404">
    <property type="entry name" value="TRAP_DctP_sf"/>
</dbReference>
<feature type="binding site" evidence="5">
    <location>
        <position position="215"/>
    </location>
    <ligand>
        <name>Na(+)</name>
        <dbReference type="ChEBI" id="CHEBI:29101"/>
    </ligand>
</feature>
<dbReference type="EMBL" id="OMKW01000004">
    <property type="protein sequence ID" value="SPF30685.1"/>
    <property type="molecule type" value="Genomic_DNA"/>
</dbReference>
<dbReference type="GO" id="GO:0042597">
    <property type="term" value="C:periplasmic space"/>
    <property type="evidence" value="ECO:0007669"/>
    <property type="project" value="UniProtKB-SubCell"/>
</dbReference>
<dbReference type="GO" id="GO:0031317">
    <property type="term" value="C:tripartite ATP-independent periplasmic transporter complex"/>
    <property type="evidence" value="ECO:0007669"/>
    <property type="project" value="InterPro"/>
</dbReference>
<evidence type="ECO:0000256" key="3">
    <source>
        <dbReference type="ARBA" id="ARBA00022764"/>
    </source>
</evidence>
<feature type="chain" id="PRO_5015345962" evidence="6">
    <location>
        <begin position="24"/>
        <end position="371"/>
    </location>
</feature>
<keyword evidence="5" id="KW-0479">Metal-binding</keyword>
<feature type="binding site" evidence="4">
    <location>
        <position position="177"/>
    </location>
    <ligand>
        <name>substrate</name>
    </ligand>
</feature>
<dbReference type="PIRSF" id="PIRSF039026">
    <property type="entry name" value="SiaP"/>
    <property type="match status" value="1"/>
</dbReference>
<name>A0A2R8AF37_9RHOB</name>
<reference evidence="7 8" key="1">
    <citation type="submission" date="2018-03" db="EMBL/GenBank/DDBJ databases">
        <authorList>
            <person name="Keele B.F."/>
        </authorList>
    </citation>
    <scope>NUCLEOTIDE SEQUENCE [LARGE SCALE GENOMIC DNA]</scope>
    <source>
        <strain evidence="7 8">CeCT 8812</strain>
    </source>
</reference>
<evidence type="ECO:0000256" key="4">
    <source>
        <dbReference type="PIRSR" id="PIRSR039026-1"/>
    </source>
</evidence>
<dbReference type="GO" id="GO:0046872">
    <property type="term" value="F:metal ion binding"/>
    <property type="evidence" value="ECO:0007669"/>
    <property type="project" value="UniProtKB-KW"/>
</dbReference>
<dbReference type="GO" id="GO:0055085">
    <property type="term" value="P:transmembrane transport"/>
    <property type="evidence" value="ECO:0007669"/>
    <property type="project" value="InterPro"/>
</dbReference>
<dbReference type="Pfam" id="PF03480">
    <property type="entry name" value="DctP"/>
    <property type="match status" value="1"/>
</dbReference>